<reference evidence="2" key="2">
    <citation type="submission" date="2020-02" db="EMBL/GenBank/DDBJ databases">
        <authorList>
            <consortium name="NCBI Pathogen Detection Project"/>
        </authorList>
    </citation>
    <scope>NUCLEOTIDE SEQUENCE</scope>
    <source>
        <strain evidence="2">MA.GW_S00744-09</strain>
    </source>
</reference>
<evidence type="ECO:0000256" key="1">
    <source>
        <dbReference type="SAM" id="MobiDB-lite"/>
    </source>
</evidence>
<comment type="caution">
    <text evidence="2">The sequence shown here is derived from an EMBL/GenBank/DDBJ whole genome shotgun (WGS) entry which is preliminary data.</text>
</comment>
<dbReference type="AlphaFoldDB" id="A0A743U204"/>
<dbReference type="EMBL" id="DAAUNW010000005">
    <property type="protein sequence ID" value="HAF2209659.1"/>
    <property type="molecule type" value="Genomic_DNA"/>
</dbReference>
<reference evidence="2" key="1">
    <citation type="journal article" date="2018" name="Genome Biol.">
        <title>SKESA: strategic k-mer extension for scrupulous assemblies.</title>
        <authorList>
            <person name="Souvorov A."/>
            <person name="Agarwala R."/>
            <person name="Lipman D.J."/>
        </authorList>
    </citation>
    <scope>NUCLEOTIDE SEQUENCE</scope>
    <source>
        <strain evidence="2">MA.GW_S00744-09</strain>
    </source>
</reference>
<gene>
    <name evidence="2" type="ORF">G9E81_002303</name>
</gene>
<dbReference type="InterPro" id="IPR009279">
    <property type="entry name" value="Portal_Mu"/>
</dbReference>
<protein>
    <submittedName>
        <fullName evidence="2">DUF935 domain-containing protein</fullName>
    </submittedName>
</protein>
<dbReference type="Pfam" id="PF06074">
    <property type="entry name" value="Portal_Mu"/>
    <property type="match status" value="1"/>
</dbReference>
<sequence>MGRILDLDGKPFDFDPDLQTAVLDIPQIANRFIEHPASGITPNRAAQCLRAAEQGDLMAQSDLAADIEEKDTHLFAELSKRRLAIQSVPWSIQPPSNATAQEKKDAEMLDEYLHGADWFDAMLFDATDAILKGYSCQEIEWGRLGRAFVINKIVWRDAAHFCLNPQNFSELRLRDGSAEGVPFQPFGWIVHQARSRTGYAGAQGLVRTLIWPFIFKNYSVRDLAEFLEVYGLPMKVGKYPAGATPGQKAALMRAVMEIGRRTGGIIPTGMSLEFEAAASGQADPFLAMMQWGERSISKAILGGTLTTDAGDKGARSLGEVHDEVRKEIRDADLRQLTTTLSRDLVYPLYALNTTHAVDIRRLPRLVFQTKEPGDITKITAAVVQLGAGMPVPLAWIRDQTGIPEPVGDEPVFTIASPEMTLPPPERPERQEKQAALSALPAQLPAPVTTGPRDELDDLGDSVPAGVLQAAIDPMLEPVINAIKTRGLAEALSDLPALYQQMDDKKLMTLLTDAMFAAEVKGMVDNFEH</sequence>
<feature type="compositionally biased region" description="Low complexity" evidence="1">
    <location>
        <begin position="433"/>
        <end position="446"/>
    </location>
</feature>
<proteinExistence type="predicted"/>
<name>A0A743U204_SALER</name>
<accession>A0A743U204</accession>
<feature type="region of interest" description="Disordered" evidence="1">
    <location>
        <begin position="420"/>
        <end position="460"/>
    </location>
</feature>
<organism evidence="2">
    <name type="scientific">Salmonella enterica</name>
    <name type="common">Salmonella choleraesuis</name>
    <dbReference type="NCBI Taxonomy" id="28901"/>
    <lineage>
        <taxon>Bacteria</taxon>
        <taxon>Pseudomonadati</taxon>
        <taxon>Pseudomonadota</taxon>
        <taxon>Gammaproteobacteria</taxon>
        <taxon>Enterobacterales</taxon>
        <taxon>Enterobacteriaceae</taxon>
        <taxon>Salmonella</taxon>
    </lineage>
</organism>
<evidence type="ECO:0000313" key="2">
    <source>
        <dbReference type="EMBL" id="HAF2209659.1"/>
    </source>
</evidence>